<evidence type="ECO:0000256" key="4">
    <source>
        <dbReference type="ARBA" id="ARBA00022490"/>
    </source>
</evidence>
<dbReference type="FunFam" id="3.40.50.150:FF:000257">
    <property type="entry name" value="16S rRNA methyltransferase"/>
    <property type="match status" value="1"/>
</dbReference>
<dbReference type="EMBL" id="JAHCVJ010000005">
    <property type="protein sequence ID" value="MBT0665180.1"/>
    <property type="molecule type" value="Genomic_DNA"/>
</dbReference>
<name>A0AAW4L6P8_9BACT</name>
<dbReference type="PROSITE" id="PS51686">
    <property type="entry name" value="SAM_MT_RSMB_NOP"/>
    <property type="match status" value="1"/>
</dbReference>
<dbReference type="InterPro" id="IPR029063">
    <property type="entry name" value="SAM-dependent_MTases_sf"/>
</dbReference>
<dbReference type="InterPro" id="IPR035926">
    <property type="entry name" value="NusB-like_sf"/>
</dbReference>
<evidence type="ECO:0000256" key="13">
    <source>
        <dbReference type="PROSITE-ProRule" id="PRU01023"/>
    </source>
</evidence>
<evidence type="ECO:0000256" key="8">
    <source>
        <dbReference type="ARBA" id="ARBA00022691"/>
    </source>
</evidence>
<accession>A0AAW4L6P8</accession>
<sequence length="451" mass="49510">MATVNPRHAAFLILNRIAKERSYADILLDQELSHGAIKGLDRGLLTELVYGVLRRQGTLDHVISLFSSVKIDRIERSVLILLRLGLYQLLFLDRVPVSAAVNETVKLAKILAPKAPGFVNAVLREADRKRDAITWPDKAKNQAEWMAARHSVPQWIAKAWLGQLGPEEAELLAEAMSEAPPLTIRANTLKNSREQLIETLAAEEVPARPCRFSPLGIQISSRTPLTVLNSYQQGLFTIQDEASQLAALILDPAPGDRVLDVCAAPGGKATGIAELMGNTGEVVACDSNPRRLAQVQQLAKRLGTGIVGAALMDAEKPLASSLANSFSKVLVDAPCSGLGVLRRNPEGKWWKSPDDIEALAQRQRLILANASSAVAPGGVLVYATCSTTIRENECIVDDFLSRHNNFVLEDIRVFRPQYAILCSNQGYFRPWPHQHGMDGFFAARLRRQEKL</sequence>
<dbReference type="InterPro" id="IPR054728">
    <property type="entry name" value="RsmB-like_ferredoxin"/>
</dbReference>
<organism evidence="15 16">
    <name type="scientific">Geoanaerobacter pelophilus</name>
    <dbReference type="NCBI Taxonomy" id="60036"/>
    <lineage>
        <taxon>Bacteria</taxon>
        <taxon>Pseudomonadati</taxon>
        <taxon>Thermodesulfobacteriota</taxon>
        <taxon>Desulfuromonadia</taxon>
        <taxon>Geobacterales</taxon>
        <taxon>Geobacteraceae</taxon>
        <taxon>Geoanaerobacter</taxon>
    </lineage>
</organism>
<dbReference type="SUPFAM" id="SSF48013">
    <property type="entry name" value="NusB-like"/>
    <property type="match status" value="1"/>
</dbReference>
<evidence type="ECO:0000259" key="14">
    <source>
        <dbReference type="PROSITE" id="PS51686"/>
    </source>
</evidence>
<evidence type="ECO:0000256" key="9">
    <source>
        <dbReference type="ARBA" id="ARBA00022884"/>
    </source>
</evidence>
<evidence type="ECO:0000256" key="3">
    <source>
        <dbReference type="ARBA" id="ARBA00012140"/>
    </source>
</evidence>
<proteinExistence type="inferred from homology"/>
<evidence type="ECO:0000256" key="2">
    <source>
        <dbReference type="ARBA" id="ARBA00004496"/>
    </source>
</evidence>
<keyword evidence="7 13" id="KW-0808">Transferase</keyword>
<comment type="function">
    <text evidence="1">Specifically methylates the cytosine at position 967 (m5C967) of 16S rRNA.</text>
</comment>
<feature type="binding site" evidence="13">
    <location>
        <position position="286"/>
    </location>
    <ligand>
        <name>S-adenosyl-L-methionine</name>
        <dbReference type="ChEBI" id="CHEBI:59789"/>
    </ligand>
</feature>
<evidence type="ECO:0000313" key="15">
    <source>
        <dbReference type="EMBL" id="MBT0665180.1"/>
    </source>
</evidence>
<dbReference type="Proteomes" id="UP000811899">
    <property type="component" value="Unassembled WGS sequence"/>
</dbReference>
<dbReference type="Pfam" id="PF01189">
    <property type="entry name" value="Methyltr_RsmB-F"/>
    <property type="match status" value="1"/>
</dbReference>
<dbReference type="EC" id="2.1.1.176" evidence="3"/>
<dbReference type="PANTHER" id="PTHR22807">
    <property type="entry name" value="NOP2 YEAST -RELATED NOL1/NOP2/FMU SUN DOMAIN-CONTAINING"/>
    <property type="match status" value="1"/>
</dbReference>
<dbReference type="PRINTS" id="PR02008">
    <property type="entry name" value="RCMTFAMILY"/>
</dbReference>
<keyword evidence="9 13" id="KW-0694">RNA-binding</keyword>
<keyword evidence="6 13" id="KW-0489">Methyltransferase</keyword>
<dbReference type="Gene3D" id="1.10.940.10">
    <property type="entry name" value="NusB-like"/>
    <property type="match status" value="1"/>
</dbReference>
<dbReference type="GO" id="GO:0006355">
    <property type="term" value="P:regulation of DNA-templated transcription"/>
    <property type="evidence" value="ECO:0007669"/>
    <property type="project" value="InterPro"/>
</dbReference>
<dbReference type="Pfam" id="PF22458">
    <property type="entry name" value="RsmF-B_ferredox"/>
    <property type="match status" value="1"/>
</dbReference>
<keyword evidence="16" id="KW-1185">Reference proteome</keyword>
<feature type="domain" description="SAM-dependent MTase RsmB/NOP-type" evidence="14">
    <location>
        <begin position="172"/>
        <end position="448"/>
    </location>
</feature>
<keyword evidence="8 13" id="KW-0949">S-adenosyl-L-methionine</keyword>
<evidence type="ECO:0000256" key="10">
    <source>
        <dbReference type="ARBA" id="ARBA00030399"/>
    </source>
</evidence>
<evidence type="ECO:0000256" key="12">
    <source>
        <dbReference type="ARBA" id="ARBA00047283"/>
    </source>
</evidence>
<dbReference type="InterPro" id="IPR001678">
    <property type="entry name" value="MeTrfase_RsmB-F_NOP2_dom"/>
</dbReference>
<keyword evidence="5" id="KW-0698">rRNA processing</keyword>
<keyword evidence="4" id="KW-0963">Cytoplasm</keyword>
<dbReference type="PANTHER" id="PTHR22807:SF61">
    <property type="entry name" value="NOL1_NOP2_SUN FAMILY PROTEIN _ ANTITERMINATION NUSB DOMAIN-CONTAINING PROTEIN"/>
    <property type="match status" value="1"/>
</dbReference>
<dbReference type="AlphaFoldDB" id="A0AAW4L6P8"/>
<comment type="catalytic activity">
    <reaction evidence="12">
        <text>cytidine(967) in 16S rRNA + S-adenosyl-L-methionine = 5-methylcytidine(967) in 16S rRNA + S-adenosyl-L-homocysteine + H(+)</text>
        <dbReference type="Rhea" id="RHEA:42748"/>
        <dbReference type="Rhea" id="RHEA-COMP:10219"/>
        <dbReference type="Rhea" id="RHEA-COMP:10220"/>
        <dbReference type="ChEBI" id="CHEBI:15378"/>
        <dbReference type="ChEBI" id="CHEBI:57856"/>
        <dbReference type="ChEBI" id="CHEBI:59789"/>
        <dbReference type="ChEBI" id="CHEBI:74483"/>
        <dbReference type="ChEBI" id="CHEBI:82748"/>
        <dbReference type="EC" id="2.1.1.176"/>
    </reaction>
</comment>
<dbReference type="GO" id="GO:0003723">
    <property type="term" value="F:RNA binding"/>
    <property type="evidence" value="ECO:0007669"/>
    <property type="project" value="UniProtKB-UniRule"/>
</dbReference>
<evidence type="ECO:0000256" key="1">
    <source>
        <dbReference type="ARBA" id="ARBA00002724"/>
    </source>
</evidence>
<feature type="binding site" evidence="13">
    <location>
        <position position="332"/>
    </location>
    <ligand>
        <name>S-adenosyl-L-methionine</name>
        <dbReference type="ChEBI" id="CHEBI:59789"/>
    </ligand>
</feature>
<evidence type="ECO:0000256" key="11">
    <source>
        <dbReference type="ARBA" id="ARBA00031088"/>
    </source>
</evidence>
<comment type="similarity">
    <text evidence="13">Belongs to the class I-like SAM-binding methyltransferase superfamily. RsmB/NOP family.</text>
</comment>
<comment type="subcellular location">
    <subcellularLocation>
        <location evidence="2">Cytoplasm</location>
    </subcellularLocation>
</comment>
<dbReference type="NCBIfam" id="TIGR00563">
    <property type="entry name" value="rsmB"/>
    <property type="match status" value="1"/>
</dbReference>
<dbReference type="InterPro" id="IPR006027">
    <property type="entry name" value="NusB_RsmB_TIM44"/>
</dbReference>
<dbReference type="RefSeq" id="WP_214171955.1">
    <property type="nucleotide sequence ID" value="NZ_JAHCVJ010000005.1"/>
</dbReference>
<evidence type="ECO:0000256" key="5">
    <source>
        <dbReference type="ARBA" id="ARBA00022552"/>
    </source>
</evidence>
<evidence type="ECO:0000256" key="7">
    <source>
        <dbReference type="ARBA" id="ARBA00022679"/>
    </source>
</evidence>
<dbReference type="GO" id="GO:0005737">
    <property type="term" value="C:cytoplasm"/>
    <property type="evidence" value="ECO:0007669"/>
    <property type="project" value="UniProtKB-SubCell"/>
</dbReference>
<feature type="binding site" evidence="13">
    <location>
        <begin position="262"/>
        <end position="268"/>
    </location>
    <ligand>
        <name>S-adenosyl-L-methionine</name>
        <dbReference type="ChEBI" id="CHEBI:59789"/>
    </ligand>
</feature>
<comment type="caution">
    <text evidence="15">The sequence shown here is derived from an EMBL/GenBank/DDBJ whole genome shotgun (WGS) entry which is preliminary data.</text>
</comment>
<gene>
    <name evidence="15" type="primary">rsmB</name>
    <name evidence="15" type="ORF">KI809_12810</name>
</gene>
<dbReference type="InterPro" id="IPR023267">
    <property type="entry name" value="RCMT"/>
</dbReference>
<dbReference type="NCBIfam" id="NF011494">
    <property type="entry name" value="PRK14902.1"/>
    <property type="match status" value="1"/>
</dbReference>
<evidence type="ECO:0000313" key="16">
    <source>
        <dbReference type="Proteomes" id="UP000811899"/>
    </source>
</evidence>
<evidence type="ECO:0000256" key="6">
    <source>
        <dbReference type="ARBA" id="ARBA00022603"/>
    </source>
</evidence>
<dbReference type="Pfam" id="PF01029">
    <property type="entry name" value="NusB"/>
    <property type="match status" value="1"/>
</dbReference>
<dbReference type="GO" id="GO:0008649">
    <property type="term" value="F:rRNA methyltransferase activity"/>
    <property type="evidence" value="ECO:0007669"/>
    <property type="project" value="InterPro"/>
</dbReference>
<dbReference type="SUPFAM" id="SSF53335">
    <property type="entry name" value="S-adenosyl-L-methionine-dependent methyltransferases"/>
    <property type="match status" value="1"/>
</dbReference>
<dbReference type="Gene3D" id="3.30.70.1170">
    <property type="entry name" value="Sun protein, domain 3"/>
    <property type="match status" value="1"/>
</dbReference>
<dbReference type="InterPro" id="IPR049560">
    <property type="entry name" value="MeTrfase_RsmB-F_NOP2_cat"/>
</dbReference>
<protein>
    <recommendedName>
        <fullName evidence="3">16S rRNA (cytosine(967)-C(5))-methyltransferase</fullName>
        <ecNumber evidence="3">2.1.1.176</ecNumber>
    </recommendedName>
    <alternativeName>
        <fullName evidence="10">16S rRNA m5C967 methyltransferase</fullName>
    </alternativeName>
    <alternativeName>
        <fullName evidence="11">rRNA (cytosine-C(5)-)-methyltransferase RsmB</fullName>
    </alternativeName>
</protein>
<dbReference type="CDD" id="cd02440">
    <property type="entry name" value="AdoMet_MTases"/>
    <property type="match status" value="1"/>
</dbReference>
<dbReference type="Gene3D" id="3.40.50.150">
    <property type="entry name" value="Vaccinia Virus protein VP39"/>
    <property type="match status" value="1"/>
</dbReference>
<feature type="active site" description="Nucleophile" evidence="13">
    <location>
        <position position="385"/>
    </location>
</feature>
<dbReference type="InterPro" id="IPR004573">
    <property type="entry name" value="rRNA_ssu_MeTfrase_B"/>
</dbReference>
<feature type="binding site" evidence="13">
    <location>
        <position position="313"/>
    </location>
    <ligand>
        <name>S-adenosyl-L-methionine</name>
        <dbReference type="ChEBI" id="CHEBI:59789"/>
    </ligand>
</feature>
<reference evidence="15 16" key="1">
    <citation type="submission" date="2021-05" db="EMBL/GenBank/DDBJ databases">
        <title>The draft genome of Geobacter pelophilus DSM 12255.</title>
        <authorList>
            <person name="Xu Z."/>
            <person name="Masuda Y."/>
            <person name="Itoh H."/>
            <person name="Senoo K."/>
        </authorList>
    </citation>
    <scope>NUCLEOTIDE SEQUENCE [LARGE SCALE GENOMIC DNA]</scope>
    <source>
        <strain evidence="15 16">DSM 12255</strain>
    </source>
</reference>